<evidence type="ECO:0000313" key="2">
    <source>
        <dbReference type="EMBL" id="MQW40199.1"/>
    </source>
</evidence>
<dbReference type="Proteomes" id="UP000439550">
    <property type="component" value="Unassembled WGS sequence"/>
</dbReference>
<name>A0A7X1Z993_9LACT</name>
<sequence>MAEKNKHLNFKDRQMIETLFNDHQSIANIAKATKHSRVTITNEIRRGVKEMQTSKGLRIERYYAEYAQQLYEASQKNRENTPRFSEVIKNKVKEKYQAGHLDKAIVVDIQEEFGTLAPAESTIRRWLKVLRDKQAPTIDRTYSRLGDEAYFNDDFKKARQYYKKGVALGDTYAMTALADFYQNGKSVPQDWRKAYLLYEKAANLGDSKARYMLGIYLDNGLGCKADSNQAIFHLIKSANEGNSTGMTILASNLEHGGNMAKDLRKAVYWYKRAATLENAYAKKWLEKHEGEALNHLQDEIGFTNEEYISYTWSKTHEEFGHLDKKITEKELEKLRAAGIISEVTSKEKKQHKKDSD</sequence>
<dbReference type="PANTHER" id="PTHR43628">
    <property type="entry name" value="ACTIVATOR OF C KINASE PROTEIN 1-RELATED"/>
    <property type="match status" value="1"/>
</dbReference>
<dbReference type="InterPro" id="IPR011990">
    <property type="entry name" value="TPR-like_helical_dom_sf"/>
</dbReference>
<organism evidence="2 3">
    <name type="scientific">Lactococcus hircilactis</name>
    <dbReference type="NCBI Taxonomy" id="1494462"/>
    <lineage>
        <taxon>Bacteria</taxon>
        <taxon>Bacillati</taxon>
        <taxon>Bacillota</taxon>
        <taxon>Bacilli</taxon>
        <taxon>Lactobacillales</taxon>
        <taxon>Streptococcaceae</taxon>
        <taxon>Lactococcus</taxon>
    </lineage>
</organism>
<accession>A0A7X1Z993</accession>
<proteinExistence type="predicted"/>
<evidence type="ECO:0000313" key="3">
    <source>
        <dbReference type="Proteomes" id="UP000439550"/>
    </source>
</evidence>
<dbReference type="InterPro" id="IPR006597">
    <property type="entry name" value="Sel1-like"/>
</dbReference>
<dbReference type="Pfam" id="PF08238">
    <property type="entry name" value="Sel1"/>
    <property type="match status" value="4"/>
</dbReference>
<dbReference type="EMBL" id="WITJ01000013">
    <property type="protein sequence ID" value="MQW40199.1"/>
    <property type="molecule type" value="Genomic_DNA"/>
</dbReference>
<gene>
    <name evidence="2" type="ORF">GHI93_09700</name>
</gene>
<comment type="caution">
    <text evidence="2">The sequence shown here is derived from an EMBL/GenBank/DDBJ whole genome shotgun (WGS) entry which is preliminary data.</text>
</comment>
<dbReference type="InterPro" id="IPR052945">
    <property type="entry name" value="Mitotic_Regulator"/>
</dbReference>
<keyword evidence="3" id="KW-1185">Reference proteome</keyword>
<dbReference type="SMART" id="SM00671">
    <property type="entry name" value="SEL1"/>
    <property type="match status" value="4"/>
</dbReference>
<feature type="domain" description="Transposase IS30-like HTH" evidence="1">
    <location>
        <begin position="4"/>
        <end position="47"/>
    </location>
</feature>
<evidence type="ECO:0000259" key="1">
    <source>
        <dbReference type="Pfam" id="PF13936"/>
    </source>
</evidence>
<dbReference type="InterPro" id="IPR025246">
    <property type="entry name" value="IS30-like_HTH"/>
</dbReference>
<dbReference type="SUPFAM" id="SSF81901">
    <property type="entry name" value="HCP-like"/>
    <property type="match status" value="1"/>
</dbReference>
<dbReference type="RefSeq" id="WP_153496861.1">
    <property type="nucleotide sequence ID" value="NZ_CAXYUY010000023.1"/>
</dbReference>
<dbReference type="AlphaFoldDB" id="A0A7X1Z993"/>
<dbReference type="PANTHER" id="PTHR43628:SF1">
    <property type="entry name" value="CHITIN SYNTHASE REGULATORY FACTOR 2-RELATED"/>
    <property type="match status" value="1"/>
</dbReference>
<dbReference type="Pfam" id="PF13936">
    <property type="entry name" value="HTH_38"/>
    <property type="match status" value="1"/>
</dbReference>
<protein>
    <submittedName>
        <fullName evidence="2">Helix-turn-helix domain-containing protein</fullName>
    </submittedName>
</protein>
<reference evidence="2 3" key="1">
    <citation type="submission" date="2019-10" db="EMBL/GenBank/DDBJ databases">
        <authorList>
            <person name="Dong K."/>
        </authorList>
    </citation>
    <scope>NUCLEOTIDE SEQUENCE [LARGE SCALE GENOMIC DNA]</scope>
    <source>
        <strain evidence="2 3">DSM 28960</strain>
    </source>
</reference>
<dbReference type="OrthoDB" id="2243049at2"/>
<dbReference type="Gene3D" id="1.25.40.10">
    <property type="entry name" value="Tetratricopeptide repeat domain"/>
    <property type="match status" value="1"/>
</dbReference>